<reference evidence="2" key="1">
    <citation type="journal article" date="2020" name="Phytopathology">
        <title>Genome Sequence Resources of Colletotrichum truncatum, C. plurivorum, C. musicola, and C. sojae: Four Species Pathogenic to Soybean (Glycine max).</title>
        <authorList>
            <person name="Rogerio F."/>
            <person name="Boufleur T.R."/>
            <person name="Ciampi-Guillardi M."/>
            <person name="Sukno S.A."/>
            <person name="Thon M.R."/>
            <person name="Massola Junior N.S."/>
            <person name="Baroncelli R."/>
        </authorList>
    </citation>
    <scope>NUCLEOTIDE SEQUENCE</scope>
    <source>
        <strain evidence="2">LFN0074</strain>
    </source>
</reference>
<evidence type="ECO:0000313" key="3">
    <source>
        <dbReference type="Proteomes" id="UP000639643"/>
    </source>
</evidence>
<feature type="domain" description="Tautomerase cis-CaaD-like" evidence="1">
    <location>
        <begin position="1"/>
        <end position="146"/>
    </location>
</feature>
<dbReference type="InterPro" id="IPR028116">
    <property type="entry name" value="Cis-CaaD-like"/>
</dbReference>
<keyword evidence="3" id="KW-1185">Reference proteome</keyword>
<dbReference type="AlphaFoldDB" id="A0A8H6MMM9"/>
<dbReference type="SUPFAM" id="SSF55331">
    <property type="entry name" value="Tautomerase/MIF"/>
    <property type="match status" value="1"/>
</dbReference>
<dbReference type="Pfam" id="PF14832">
    <property type="entry name" value="Tautomerase_3"/>
    <property type="match status" value="1"/>
</dbReference>
<dbReference type="Gene3D" id="3.30.429.10">
    <property type="entry name" value="Macrophage Migration Inhibitory Factor"/>
    <property type="match status" value="1"/>
</dbReference>
<sequence length="152" mass="17131">MPFYQVFHTHPLTTDQRQSMAKAITDLHSTAFNMPAFFVHVNFVKQQAAPGDVSYFMAGKPHSHNANRVVGMVRISSTRTKEDFDELATRIESAWNLVICGDERMSGGRLVDEEKRLMMVAFTPVLSIRESGMTGPVPGNEDAWLKEQLPYI</sequence>
<organism evidence="2 3">
    <name type="scientific">Colletotrichum musicola</name>
    <dbReference type="NCBI Taxonomy" id="2175873"/>
    <lineage>
        <taxon>Eukaryota</taxon>
        <taxon>Fungi</taxon>
        <taxon>Dikarya</taxon>
        <taxon>Ascomycota</taxon>
        <taxon>Pezizomycotina</taxon>
        <taxon>Sordariomycetes</taxon>
        <taxon>Hypocreomycetidae</taxon>
        <taxon>Glomerellales</taxon>
        <taxon>Glomerellaceae</taxon>
        <taxon>Colletotrichum</taxon>
        <taxon>Colletotrichum orchidearum species complex</taxon>
    </lineage>
</organism>
<gene>
    <name evidence="2" type="ORF">CMUS01_15427</name>
</gene>
<comment type="caution">
    <text evidence="2">The sequence shown here is derived from an EMBL/GenBank/DDBJ whole genome shotgun (WGS) entry which is preliminary data.</text>
</comment>
<dbReference type="OrthoDB" id="9981319at2759"/>
<proteinExistence type="predicted"/>
<dbReference type="Proteomes" id="UP000639643">
    <property type="component" value="Unassembled WGS sequence"/>
</dbReference>
<dbReference type="InterPro" id="IPR014347">
    <property type="entry name" value="Tautomerase/MIF_sf"/>
</dbReference>
<protein>
    <recommendedName>
        <fullName evidence="1">Tautomerase cis-CaaD-like domain-containing protein</fullName>
    </recommendedName>
</protein>
<accession>A0A8H6MMM9</accession>
<evidence type="ECO:0000313" key="2">
    <source>
        <dbReference type="EMBL" id="KAF6802219.1"/>
    </source>
</evidence>
<dbReference type="EMBL" id="WIGM01001287">
    <property type="protein sequence ID" value="KAF6802219.1"/>
    <property type="molecule type" value="Genomic_DNA"/>
</dbReference>
<evidence type="ECO:0000259" key="1">
    <source>
        <dbReference type="Pfam" id="PF14832"/>
    </source>
</evidence>
<name>A0A8H6MMM9_9PEZI</name>